<dbReference type="KEGG" id="cak:Caul_0723"/>
<dbReference type="OrthoDB" id="8478731at2"/>
<organism evidence="2">
    <name type="scientific">Caulobacter sp. (strain K31)</name>
    <dbReference type="NCBI Taxonomy" id="366602"/>
    <lineage>
        <taxon>Bacteria</taxon>
        <taxon>Pseudomonadati</taxon>
        <taxon>Pseudomonadota</taxon>
        <taxon>Alphaproteobacteria</taxon>
        <taxon>Caulobacterales</taxon>
        <taxon>Caulobacteraceae</taxon>
        <taxon>Caulobacter</taxon>
    </lineage>
</organism>
<keyword evidence="1" id="KW-0732">Signal</keyword>
<protein>
    <recommendedName>
        <fullName evidence="3">Antifreeze glycopeptide polyprotein</fullName>
    </recommendedName>
</protein>
<evidence type="ECO:0008006" key="3">
    <source>
        <dbReference type="Google" id="ProtNLM"/>
    </source>
</evidence>
<dbReference type="AlphaFoldDB" id="B0T8F5"/>
<sequence length="491" mass="48931" precursor="true">MVPSKRLAPSRRLTGGSALVLAVLLSSTVSGAAFAQVQVQSLAPPDLFSTPAGETGLTGDLWKDASPGIARDVLPRLAAKPLSPASAALARRVLATGANAPAGIGDDPDLGAARAMALIALGDAKGADTVLDRVPGVASSSALSQAAAEAALIIGADDKACRIGEALSVERGAAYWLRLRAFCQVLGGQRDAAQLTLSLALQQAKDPDYARLMGAVISGTPAGAANLRNGINYALSRKLGLDPRAAAATASPALKPVLKPTGDVAVLAGGADLTAAQASDLAFLRQAKGLAAFTDAAQASLPSIAALARADAPLEDPVLLARAALAAGDLATARTIRGRLTGDTIPGATSTDMSLLDAALAAADGRKDSQILDGLIERGAQAGPKSPAQPAALILAALGGAMSPEARAQFASLDPGKSIASAARLTALDDAAAAHRQGEAALLALSVCAEAGTAGPGPVDRARLVRALLRAGLETDARALAVEGLLALQVK</sequence>
<name>B0T8F5_CAUSK</name>
<gene>
    <name evidence="2" type="ordered locus">Caul_0723</name>
</gene>
<evidence type="ECO:0000313" key="2">
    <source>
        <dbReference type="EMBL" id="ABZ69856.1"/>
    </source>
</evidence>
<dbReference type="EMBL" id="CP000927">
    <property type="protein sequence ID" value="ABZ69856.1"/>
    <property type="molecule type" value="Genomic_DNA"/>
</dbReference>
<accession>B0T8F5</accession>
<dbReference type="HOGENOM" id="CLU_555167_0_0_5"/>
<dbReference type="STRING" id="366602.Caul_0723"/>
<feature type="signal peptide" evidence="1">
    <location>
        <begin position="1"/>
        <end position="35"/>
    </location>
</feature>
<dbReference type="eggNOG" id="ENOG5031SZR">
    <property type="taxonomic scope" value="Bacteria"/>
</dbReference>
<feature type="chain" id="PRO_5002756124" description="Antifreeze glycopeptide polyprotein" evidence="1">
    <location>
        <begin position="36"/>
        <end position="491"/>
    </location>
</feature>
<proteinExistence type="predicted"/>
<reference evidence="2" key="1">
    <citation type="submission" date="2008-01" db="EMBL/GenBank/DDBJ databases">
        <title>Complete sequence of chromosome of Caulobacter sp. K31.</title>
        <authorList>
            <consortium name="US DOE Joint Genome Institute"/>
            <person name="Copeland A."/>
            <person name="Lucas S."/>
            <person name="Lapidus A."/>
            <person name="Barry K."/>
            <person name="Glavina del Rio T."/>
            <person name="Dalin E."/>
            <person name="Tice H."/>
            <person name="Pitluck S."/>
            <person name="Bruce D."/>
            <person name="Goodwin L."/>
            <person name="Thompson L.S."/>
            <person name="Brettin T."/>
            <person name="Detter J.C."/>
            <person name="Han C."/>
            <person name="Schmutz J."/>
            <person name="Larimer F."/>
            <person name="Land M."/>
            <person name="Hauser L."/>
            <person name="Kyrpides N."/>
            <person name="Kim E."/>
            <person name="Stephens C."/>
            <person name="Richardson P."/>
        </authorList>
    </citation>
    <scope>NUCLEOTIDE SEQUENCE [LARGE SCALE GENOMIC DNA]</scope>
    <source>
        <strain evidence="2">K31</strain>
    </source>
</reference>
<evidence type="ECO:0000256" key="1">
    <source>
        <dbReference type="SAM" id="SignalP"/>
    </source>
</evidence>